<keyword evidence="4" id="KW-1185">Reference proteome</keyword>
<evidence type="ECO:0000256" key="2">
    <source>
        <dbReference type="SAM" id="Phobius"/>
    </source>
</evidence>
<dbReference type="EMBL" id="MCFL01000067">
    <property type="protein sequence ID" value="ORZ31064.1"/>
    <property type="molecule type" value="Genomic_DNA"/>
</dbReference>
<feature type="region of interest" description="Disordered" evidence="1">
    <location>
        <begin position="183"/>
        <end position="245"/>
    </location>
</feature>
<evidence type="ECO:0000313" key="3">
    <source>
        <dbReference type="EMBL" id="ORZ31064.1"/>
    </source>
</evidence>
<accession>A0A1Y2HAP6</accession>
<sequence>MFRCLSPFLISCACSTQTCFNRFRQVLYIFSYIQEYNLGVKPSAQELVTDMDIMFSVWAIYDGVTNLCISIAFIMLLYKLTTPNDSPYFKLISQLLNRVIWILAIECTGVIVANLVVLLAPAFDPLWNGIYLAESIRLRLFCMFLDMLSRILRRHVQQQRLREGTTTGGGQVPLELHSVTTGSRDQSYATISSKRPASESTAVSMQTETTDASLAASTSLKEPPQLPPRMWPAHGVKGPGLARPR</sequence>
<comment type="caution">
    <text evidence="3">The sequence shown here is derived from an EMBL/GenBank/DDBJ whole genome shotgun (WGS) entry which is preliminary data.</text>
</comment>
<gene>
    <name evidence="3" type="ORF">BCR44DRAFT_351059</name>
</gene>
<dbReference type="Proteomes" id="UP000193411">
    <property type="component" value="Unassembled WGS sequence"/>
</dbReference>
<keyword evidence="2" id="KW-0472">Membrane</keyword>
<reference evidence="3 4" key="1">
    <citation type="submission" date="2016-07" db="EMBL/GenBank/DDBJ databases">
        <title>Pervasive Adenine N6-methylation of Active Genes in Fungi.</title>
        <authorList>
            <consortium name="DOE Joint Genome Institute"/>
            <person name="Mondo S.J."/>
            <person name="Dannebaum R.O."/>
            <person name="Kuo R.C."/>
            <person name="Labutti K."/>
            <person name="Haridas S."/>
            <person name="Kuo A."/>
            <person name="Salamov A."/>
            <person name="Ahrendt S.R."/>
            <person name="Lipzen A."/>
            <person name="Sullivan W."/>
            <person name="Andreopoulos W.B."/>
            <person name="Clum A."/>
            <person name="Lindquist E."/>
            <person name="Daum C."/>
            <person name="Ramamoorthy G.K."/>
            <person name="Gryganskyi A."/>
            <person name="Culley D."/>
            <person name="Magnuson J.K."/>
            <person name="James T.Y."/>
            <person name="O'Malley M.A."/>
            <person name="Stajich J.E."/>
            <person name="Spatafora J.W."/>
            <person name="Visel A."/>
            <person name="Grigoriev I.V."/>
        </authorList>
    </citation>
    <scope>NUCLEOTIDE SEQUENCE [LARGE SCALE GENOMIC DNA]</scope>
    <source>
        <strain evidence="3 4">PL171</strain>
    </source>
</reference>
<organism evidence="3 4">
    <name type="scientific">Catenaria anguillulae PL171</name>
    <dbReference type="NCBI Taxonomy" id="765915"/>
    <lineage>
        <taxon>Eukaryota</taxon>
        <taxon>Fungi</taxon>
        <taxon>Fungi incertae sedis</taxon>
        <taxon>Blastocladiomycota</taxon>
        <taxon>Blastocladiomycetes</taxon>
        <taxon>Blastocladiales</taxon>
        <taxon>Catenariaceae</taxon>
        <taxon>Catenaria</taxon>
    </lineage>
</organism>
<feature type="compositionally biased region" description="Polar residues" evidence="1">
    <location>
        <begin position="183"/>
        <end position="220"/>
    </location>
</feature>
<keyword evidence="2" id="KW-1133">Transmembrane helix</keyword>
<evidence type="ECO:0000256" key="1">
    <source>
        <dbReference type="SAM" id="MobiDB-lite"/>
    </source>
</evidence>
<proteinExistence type="predicted"/>
<feature type="transmembrane region" description="Helical" evidence="2">
    <location>
        <begin position="58"/>
        <end position="78"/>
    </location>
</feature>
<protein>
    <submittedName>
        <fullName evidence="3">Uncharacterized protein</fullName>
    </submittedName>
</protein>
<dbReference type="AlphaFoldDB" id="A0A1Y2HAP6"/>
<feature type="transmembrane region" description="Helical" evidence="2">
    <location>
        <begin position="99"/>
        <end position="123"/>
    </location>
</feature>
<name>A0A1Y2HAP6_9FUNG</name>
<keyword evidence="2" id="KW-0812">Transmembrane</keyword>
<evidence type="ECO:0000313" key="4">
    <source>
        <dbReference type="Proteomes" id="UP000193411"/>
    </source>
</evidence>